<evidence type="ECO:0000256" key="3">
    <source>
        <dbReference type="ARBA" id="ARBA00023274"/>
    </source>
</evidence>
<evidence type="ECO:0000313" key="6">
    <source>
        <dbReference type="Proteomes" id="UP000033562"/>
    </source>
</evidence>
<dbReference type="GO" id="GO:0005840">
    <property type="term" value="C:ribosome"/>
    <property type="evidence" value="ECO:0007669"/>
    <property type="project" value="UniProtKB-KW"/>
</dbReference>
<evidence type="ECO:0000256" key="2">
    <source>
        <dbReference type="ARBA" id="ARBA00022980"/>
    </source>
</evidence>
<comment type="similarity">
    <text evidence="1 4">Belongs to the universal ribosomal protein uL23 family.</text>
</comment>
<organism evidence="5 6">
    <name type="scientific">Candidatus Neoehrlichia procyonis str. RAC413</name>
    <dbReference type="NCBI Taxonomy" id="1359163"/>
    <lineage>
        <taxon>Bacteria</taxon>
        <taxon>Pseudomonadati</taxon>
        <taxon>Pseudomonadota</taxon>
        <taxon>Alphaproteobacteria</taxon>
        <taxon>Rickettsiales</taxon>
        <taxon>Anaplasmataceae</taxon>
        <taxon>Candidatus Neoehrlichia</taxon>
    </lineage>
</organism>
<comment type="subunit">
    <text evidence="4">Part of the 50S ribosomal subunit. Contacts protein L29, and trigger factor when it is bound to the ribosome.</text>
</comment>
<dbReference type="NCBIfam" id="NF004370">
    <property type="entry name" value="PRK05738.3-6"/>
    <property type="match status" value="1"/>
</dbReference>
<proteinExistence type="inferred from homology"/>
<dbReference type="GO" id="GO:0006412">
    <property type="term" value="P:translation"/>
    <property type="evidence" value="ECO:0007669"/>
    <property type="project" value="UniProtKB-UniRule"/>
</dbReference>
<sequence length="96" mass="11097">MINYFSIIKSPIITEKIASLGEKFSKYALYVAVRSSKFQIKKAIKLVFEVDAVKLSSLRLKGKKKRCKGIYGKRGDRKKIYFSLLKGQNFKNMEIK</sequence>
<dbReference type="InterPro" id="IPR012677">
    <property type="entry name" value="Nucleotide-bd_a/b_plait_sf"/>
</dbReference>
<comment type="caution">
    <text evidence="5">The sequence shown here is derived from an EMBL/GenBank/DDBJ whole genome shotgun (WGS) entry which is preliminary data.</text>
</comment>
<gene>
    <name evidence="4" type="primary">rplW</name>
    <name evidence="5" type="ORF">NLO413_0436</name>
</gene>
<accession>A0A0F3NN07</accession>
<keyword evidence="6" id="KW-1185">Reference proteome</keyword>
<dbReference type="STRING" id="1359163.NLO413_0436"/>
<keyword evidence="4" id="KW-0694">RNA-binding</keyword>
<keyword evidence="3 4" id="KW-0687">Ribonucleoprotein</keyword>
<dbReference type="SUPFAM" id="SSF54189">
    <property type="entry name" value="Ribosomal proteins S24e, L23 and L15e"/>
    <property type="match status" value="1"/>
</dbReference>
<dbReference type="GO" id="GO:1990904">
    <property type="term" value="C:ribonucleoprotein complex"/>
    <property type="evidence" value="ECO:0007669"/>
    <property type="project" value="UniProtKB-KW"/>
</dbReference>
<keyword evidence="4" id="KW-0699">rRNA-binding</keyword>
<evidence type="ECO:0000313" key="5">
    <source>
        <dbReference type="EMBL" id="KJV69062.1"/>
    </source>
</evidence>
<dbReference type="InterPro" id="IPR012678">
    <property type="entry name" value="Ribosomal_uL23/eL15/eS24_sf"/>
</dbReference>
<evidence type="ECO:0000256" key="1">
    <source>
        <dbReference type="ARBA" id="ARBA00006700"/>
    </source>
</evidence>
<dbReference type="InterPro" id="IPR013025">
    <property type="entry name" value="Ribosomal_uL23-like"/>
</dbReference>
<dbReference type="Gene3D" id="3.30.70.330">
    <property type="match status" value="1"/>
</dbReference>
<evidence type="ECO:0000256" key="4">
    <source>
        <dbReference type="HAMAP-Rule" id="MF_01369"/>
    </source>
</evidence>
<comment type="function">
    <text evidence="4">One of the early assembly proteins it binds 23S rRNA. One of the proteins that surrounds the polypeptide exit tunnel on the outside of the ribosome. Forms the main docking site for trigger factor binding to the ribosome.</text>
</comment>
<protein>
    <recommendedName>
        <fullName evidence="4">Large ribosomal subunit protein uL23</fullName>
    </recommendedName>
</protein>
<name>A0A0F3NN07_9RICK</name>
<dbReference type="GO" id="GO:0019843">
    <property type="term" value="F:rRNA binding"/>
    <property type="evidence" value="ECO:0007669"/>
    <property type="project" value="UniProtKB-UniRule"/>
</dbReference>
<keyword evidence="2 4" id="KW-0689">Ribosomal protein</keyword>
<dbReference type="RefSeq" id="WP_052690372.1">
    <property type="nucleotide sequence ID" value="NZ_LANX01000001.1"/>
</dbReference>
<dbReference type="EMBL" id="LANX01000001">
    <property type="protein sequence ID" value="KJV69062.1"/>
    <property type="molecule type" value="Genomic_DNA"/>
</dbReference>
<dbReference type="Pfam" id="PF00276">
    <property type="entry name" value="Ribosomal_L23"/>
    <property type="match status" value="1"/>
</dbReference>
<dbReference type="GO" id="GO:0003735">
    <property type="term" value="F:structural constituent of ribosome"/>
    <property type="evidence" value="ECO:0007669"/>
    <property type="project" value="InterPro"/>
</dbReference>
<dbReference type="OrthoDB" id="7164080at2"/>
<dbReference type="Proteomes" id="UP000033562">
    <property type="component" value="Unassembled WGS sequence"/>
</dbReference>
<reference evidence="5 6" key="1">
    <citation type="submission" date="2015-02" db="EMBL/GenBank/DDBJ databases">
        <title>Genome Sequencing of Rickettsiales.</title>
        <authorList>
            <person name="Daugherty S.C."/>
            <person name="Su Q."/>
            <person name="Abolude K."/>
            <person name="Beier-Sexton M."/>
            <person name="Carlyon J.A."/>
            <person name="Carter R."/>
            <person name="Day N.P."/>
            <person name="Dumler S.J."/>
            <person name="Dyachenko V."/>
            <person name="Godinez A."/>
            <person name="Kurtti T.J."/>
            <person name="Lichay M."/>
            <person name="Mullins K.E."/>
            <person name="Ott S."/>
            <person name="Pappas-Brown V."/>
            <person name="Paris D.H."/>
            <person name="Patel P."/>
            <person name="Richards A.L."/>
            <person name="Sadzewicz L."/>
            <person name="Sears K."/>
            <person name="Seidman D."/>
            <person name="Sengamalay N."/>
            <person name="Stenos J."/>
            <person name="Tallon L.J."/>
            <person name="Vincent G."/>
            <person name="Fraser C.M."/>
            <person name="Munderloh U."/>
            <person name="Dunning-Hotopp J.C."/>
        </authorList>
    </citation>
    <scope>NUCLEOTIDE SEQUENCE [LARGE SCALE GENOMIC DNA]</scope>
    <source>
        <strain evidence="5 6">RAC413</strain>
    </source>
</reference>
<dbReference type="HAMAP" id="MF_01369_B">
    <property type="entry name" value="Ribosomal_uL23_B"/>
    <property type="match status" value="1"/>
</dbReference>
<dbReference type="AlphaFoldDB" id="A0A0F3NN07"/>